<feature type="region of interest" description="Disordered" evidence="1">
    <location>
        <begin position="516"/>
        <end position="582"/>
    </location>
</feature>
<gene>
    <name evidence="2" type="ORF">PGLA2088_LOCUS36320</name>
</gene>
<comment type="caution">
    <text evidence="2">The sequence shown here is derived from an EMBL/GenBank/DDBJ whole genome shotgun (WGS) entry which is preliminary data.</text>
</comment>
<proteinExistence type="predicted"/>
<accession>A0A813KT25</accession>
<feature type="compositionally biased region" description="Basic and acidic residues" evidence="1">
    <location>
        <begin position="221"/>
        <end position="250"/>
    </location>
</feature>
<feature type="compositionally biased region" description="Low complexity" evidence="1">
    <location>
        <begin position="321"/>
        <end position="339"/>
    </location>
</feature>
<feature type="region of interest" description="Disordered" evidence="1">
    <location>
        <begin position="201"/>
        <end position="258"/>
    </location>
</feature>
<dbReference type="Proteomes" id="UP000626109">
    <property type="component" value="Unassembled WGS sequence"/>
</dbReference>
<feature type="region of interest" description="Disordered" evidence="1">
    <location>
        <begin position="440"/>
        <end position="497"/>
    </location>
</feature>
<reference evidence="2" key="1">
    <citation type="submission" date="2021-02" db="EMBL/GenBank/DDBJ databases">
        <authorList>
            <person name="Dougan E. K."/>
            <person name="Rhodes N."/>
            <person name="Thang M."/>
            <person name="Chan C."/>
        </authorList>
    </citation>
    <scope>NUCLEOTIDE SEQUENCE</scope>
</reference>
<feature type="non-terminal residue" evidence="2">
    <location>
        <position position="610"/>
    </location>
</feature>
<organism evidence="2 3">
    <name type="scientific">Polarella glacialis</name>
    <name type="common">Dinoflagellate</name>
    <dbReference type="NCBI Taxonomy" id="89957"/>
    <lineage>
        <taxon>Eukaryota</taxon>
        <taxon>Sar</taxon>
        <taxon>Alveolata</taxon>
        <taxon>Dinophyceae</taxon>
        <taxon>Suessiales</taxon>
        <taxon>Suessiaceae</taxon>
        <taxon>Polarella</taxon>
    </lineage>
</organism>
<sequence length="610" mass="64785">MQSFPRPPLASHTSESAMRRSRSSSASSLRRDVGPGTPQPRRTAALSQTPPGKAAAARGGRSAGSPSKRSPQSSGQKLSPQSHSQSAAWSPESWASGIDEQNSAARSPLRELRRGSRGRRLPNWDFTNTDMSRYKLSPAEQLRRQLLRMSKHHDEAAVQLNYKLLQMQENIVPFLGVSGVLEAEQTVLSASPAHMTPCFASRVPTGRLPDPTSGSRASAPRSRDEWHSPEDCSRQRGCEDQAPKECRPEYSTESPRAGDPLDLALEAEIDEFLHQGSAKPGRADRGSPGAAQYRFLRRAAGAVLGGTPQPVDVAISPPGRPQSAAASSAAAPQRRSSGGTRFGLTPFRGEASPERWRPAELKPVSLFAGPEGTAFSSALLDSDSELGEIEDQAGQLEMQLAWWGQQREILGISPQRCAVEEEGGSGELIGRSEWLDLPLTRPTHSKNGQAVVSAETLVPEDAQVNENRAGEDPAGRSGPPEPSSLDAGLQSALGSSLAEVVARQAEELVAAALSTVAASPLPGRSNAAVFVSLGPTPTMPGRRSDEAEDGSSEEGDDEDDEEQEEEVSARAEGTPLATQRAKALALAQNWAADLGFGAEPKPRPSSGSVQ</sequence>
<feature type="region of interest" description="Disordered" evidence="1">
    <location>
        <begin position="1"/>
        <end position="114"/>
    </location>
</feature>
<feature type="compositionally biased region" description="Polar residues" evidence="1">
    <location>
        <begin position="72"/>
        <end position="88"/>
    </location>
</feature>
<feature type="region of interest" description="Disordered" evidence="1">
    <location>
        <begin position="315"/>
        <end position="356"/>
    </location>
</feature>
<feature type="compositionally biased region" description="Acidic residues" evidence="1">
    <location>
        <begin position="546"/>
        <end position="566"/>
    </location>
</feature>
<evidence type="ECO:0000256" key="1">
    <source>
        <dbReference type="SAM" id="MobiDB-lite"/>
    </source>
</evidence>
<feature type="compositionally biased region" description="Low complexity" evidence="1">
    <location>
        <begin position="50"/>
        <end position="71"/>
    </location>
</feature>
<evidence type="ECO:0000313" key="3">
    <source>
        <dbReference type="Proteomes" id="UP000626109"/>
    </source>
</evidence>
<protein>
    <submittedName>
        <fullName evidence="2">Uncharacterized protein</fullName>
    </submittedName>
</protein>
<name>A0A813KT25_POLGL</name>
<dbReference type="AlphaFoldDB" id="A0A813KT25"/>
<dbReference type="EMBL" id="CAJNNW010032113">
    <property type="protein sequence ID" value="CAE8711118.1"/>
    <property type="molecule type" value="Genomic_DNA"/>
</dbReference>
<evidence type="ECO:0000313" key="2">
    <source>
        <dbReference type="EMBL" id="CAE8711118.1"/>
    </source>
</evidence>